<dbReference type="AlphaFoldDB" id="A0A840EVI9"/>
<comment type="caution">
    <text evidence="4">The sequence shown here is derived from an EMBL/GenBank/DDBJ whole genome shotgun (WGS) entry which is preliminary data.</text>
</comment>
<evidence type="ECO:0000313" key="5">
    <source>
        <dbReference type="Proteomes" id="UP000551501"/>
    </source>
</evidence>
<sequence length="303" mass="31721">MSTLRVAVEPVPDEHLVGAVAETGGSVVPLDQARVLVWVGGPDGFPDLPDTVEWVALSTAGIEGFVDAGVLDDTRIWTNASGFYAAGVAEHALAMLLGGTRQIVRSAKTRWAKDLVDPAVRTLRGSTVAIIGAGGIGRELTPLLKACGATVLAVNRSGRPVDGADITMAADRTDEALAASDHIVLAAPDTPETRHMIDDRTLAMLKPHSWIVNVARGPLIDEAALYRALTSGVIGGAALDVTDPEPPAVDHPLFDLDNVVITPHVANPAGRLTAEMAPHLAENLRRFTAGEELLALVRAGQGY</sequence>
<gene>
    <name evidence="4" type="ORF">BKA16_000906</name>
</gene>
<dbReference type="Proteomes" id="UP000551501">
    <property type="component" value="Unassembled WGS sequence"/>
</dbReference>
<organism evidence="4 5">
    <name type="scientific">Gordonia humi</name>
    <dbReference type="NCBI Taxonomy" id="686429"/>
    <lineage>
        <taxon>Bacteria</taxon>
        <taxon>Bacillati</taxon>
        <taxon>Actinomycetota</taxon>
        <taxon>Actinomycetes</taxon>
        <taxon>Mycobacteriales</taxon>
        <taxon>Gordoniaceae</taxon>
        <taxon>Gordonia</taxon>
    </lineage>
</organism>
<dbReference type="Gene3D" id="3.40.50.720">
    <property type="entry name" value="NAD(P)-binding Rossmann-like Domain"/>
    <property type="match status" value="2"/>
</dbReference>
<accession>A0A840EVI9</accession>
<dbReference type="InterPro" id="IPR036291">
    <property type="entry name" value="NAD(P)-bd_dom_sf"/>
</dbReference>
<dbReference type="GO" id="GO:0051287">
    <property type="term" value="F:NAD binding"/>
    <property type="evidence" value="ECO:0007669"/>
    <property type="project" value="InterPro"/>
</dbReference>
<dbReference type="InterPro" id="IPR006140">
    <property type="entry name" value="D-isomer_DH_NAD-bd"/>
</dbReference>
<proteinExistence type="predicted"/>
<keyword evidence="1" id="KW-0560">Oxidoreductase</keyword>
<evidence type="ECO:0000256" key="1">
    <source>
        <dbReference type="ARBA" id="ARBA00023002"/>
    </source>
</evidence>
<dbReference type="GO" id="GO:0016491">
    <property type="term" value="F:oxidoreductase activity"/>
    <property type="evidence" value="ECO:0007669"/>
    <property type="project" value="UniProtKB-KW"/>
</dbReference>
<name>A0A840EVI9_9ACTN</name>
<dbReference type="SUPFAM" id="SSF51735">
    <property type="entry name" value="NAD(P)-binding Rossmann-fold domains"/>
    <property type="match status" value="1"/>
</dbReference>
<dbReference type="EMBL" id="JACIFP010000001">
    <property type="protein sequence ID" value="MBB4134354.1"/>
    <property type="molecule type" value="Genomic_DNA"/>
</dbReference>
<evidence type="ECO:0000256" key="2">
    <source>
        <dbReference type="ARBA" id="ARBA00023027"/>
    </source>
</evidence>
<evidence type="ECO:0000313" key="4">
    <source>
        <dbReference type="EMBL" id="MBB4134354.1"/>
    </source>
</evidence>
<evidence type="ECO:0000259" key="3">
    <source>
        <dbReference type="Pfam" id="PF02826"/>
    </source>
</evidence>
<keyword evidence="5" id="KW-1185">Reference proteome</keyword>
<dbReference type="PANTHER" id="PTHR43333:SF1">
    <property type="entry name" value="D-ISOMER SPECIFIC 2-HYDROXYACID DEHYDROGENASE NAD-BINDING DOMAIN-CONTAINING PROTEIN"/>
    <property type="match status" value="1"/>
</dbReference>
<feature type="domain" description="D-isomer specific 2-hydroxyacid dehydrogenase NAD-binding" evidence="3">
    <location>
        <begin position="94"/>
        <end position="266"/>
    </location>
</feature>
<dbReference type="CDD" id="cd12159">
    <property type="entry name" value="2-Hacid_dh_2"/>
    <property type="match status" value="1"/>
</dbReference>
<reference evidence="4 5" key="1">
    <citation type="submission" date="2020-08" db="EMBL/GenBank/DDBJ databases">
        <title>Sequencing the genomes of 1000 actinobacteria strains.</title>
        <authorList>
            <person name="Klenk H.-P."/>
        </authorList>
    </citation>
    <scope>NUCLEOTIDE SEQUENCE [LARGE SCALE GENOMIC DNA]</scope>
    <source>
        <strain evidence="4 5">DSM 45298</strain>
    </source>
</reference>
<dbReference type="PANTHER" id="PTHR43333">
    <property type="entry name" value="2-HACID_DH_C DOMAIN-CONTAINING PROTEIN"/>
    <property type="match status" value="1"/>
</dbReference>
<dbReference type="Pfam" id="PF02826">
    <property type="entry name" value="2-Hacid_dh_C"/>
    <property type="match status" value="1"/>
</dbReference>
<protein>
    <submittedName>
        <fullName evidence="4">Phosphoglycerate dehydrogenase-like enzyme</fullName>
    </submittedName>
</protein>
<keyword evidence="2" id="KW-0520">NAD</keyword>
<dbReference type="RefSeq" id="WP_183369539.1">
    <property type="nucleotide sequence ID" value="NZ_BAABHL010000128.1"/>
</dbReference>